<feature type="chain" id="PRO_5022155628" evidence="3">
    <location>
        <begin position="25"/>
        <end position="540"/>
    </location>
</feature>
<gene>
    <name evidence="4" type="primary">nanM</name>
    <name evidence="4" type="ORF">Pla8534_42990</name>
</gene>
<dbReference type="PANTHER" id="PTHR45632">
    <property type="entry name" value="LD33804P"/>
    <property type="match status" value="1"/>
</dbReference>
<dbReference type="KEGG" id="lcre:Pla8534_42990"/>
<dbReference type="Gene3D" id="2.120.10.80">
    <property type="entry name" value="Kelch-type beta propeller"/>
    <property type="match status" value="2"/>
</dbReference>
<protein>
    <submittedName>
        <fullName evidence="4">N-acetylneuraminate epimerase</fullName>
        <ecNumber evidence="4">5.1.3.24</ecNumber>
    </submittedName>
</protein>
<keyword evidence="4" id="KW-0413">Isomerase</keyword>
<evidence type="ECO:0000256" key="2">
    <source>
        <dbReference type="ARBA" id="ARBA00022737"/>
    </source>
</evidence>
<reference evidence="4 5" key="1">
    <citation type="submission" date="2019-02" db="EMBL/GenBank/DDBJ databases">
        <title>Deep-cultivation of Planctomycetes and their phenomic and genomic characterization uncovers novel biology.</title>
        <authorList>
            <person name="Wiegand S."/>
            <person name="Jogler M."/>
            <person name="Boedeker C."/>
            <person name="Pinto D."/>
            <person name="Vollmers J."/>
            <person name="Rivas-Marin E."/>
            <person name="Kohn T."/>
            <person name="Peeters S.H."/>
            <person name="Heuer A."/>
            <person name="Rast P."/>
            <person name="Oberbeckmann S."/>
            <person name="Bunk B."/>
            <person name="Jeske O."/>
            <person name="Meyerdierks A."/>
            <person name="Storesund J.E."/>
            <person name="Kallscheuer N."/>
            <person name="Luecker S."/>
            <person name="Lage O.M."/>
            <person name="Pohl T."/>
            <person name="Merkel B.J."/>
            <person name="Hornburger P."/>
            <person name="Mueller R.-W."/>
            <person name="Bruemmer F."/>
            <person name="Labrenz M."/>
            <person name="Spormann A.M."/>
            <person name="Op den Camp H."/>
            <person name="Overmann J."/>
            <person name="Amann R."/>
            <person name="Jetten M.S.M."/>
            <person name="Mascher T."/>
            <person name="Medema M.H."/>
            <person name="Devos D.P."/>
            <person name="Kaster A.-K."/>
            <person name="Ovreas L."/>
            <person name="Rohde M."/>
            <person name="Galperin M.Y."/>
            <person name="Jogler C."/>
        </authorList>
    </citation>
    <scope>NUCLEOTIDE SEQUENCE [LARGE SCALE GENOMIC DNA]</scope>
    <source>
        <strain evidence="4 5">Pla85_3_4</strain>
    </source>
</reference>
<dbReference type="Proteomes" id="UP000317648">
    <property type="component" value="Chromosome"/>
</dbReference>
<dbReference type="PANTHER" id="PTHR45632:SF3">
    <property type="entry name" value="KELCH-LIKE PROTEIN 32"/>
    <property type="match status" value="1"/>
</dbReference>
<dbReference type="InterPro" id="IPR015915">
    <property type="entry name" value="Kelch-typ_b-propeller"/>
</dbReference>
<keyword evidence="1" id="KW-0880">Kelch repeat</keyword>
<dbReference type="OrthoDB" id="232651at2"/>
<organism evidence="4 5">
    <name type="scientific">Lignipirellula cremea</name>
    <dbReference type="NCBI Taxonomy" id="2528010"/>
    <lineage>
        <taxon>Bacteria</taxon>
        <taxon>Pseudomonadati</taxon>
        <taxon>Planctomycetota</taxon>
        <taxon>Planctomycetia</taxon>
        <taxon>Pirellulales</taxon>
        <taxon>Pirellulaceae</taxon>
        <taxon>Lignipirellula</taxon>
    </lineage>
</organism>
<dbReference type="SMART" id="SM00612">
    <property type="entry name" value="Kelch"/>
    <property type="match status" value="3"/>
</dbReference>
<dbReference type="RefSeq" id="WP_145055104.1">
    <property type="nucleotide sequence ID" value="NZ_CP036433.1"/>
</dbReference>
<dbReference type="SUPFAM" id="SSF117281">
    <property type="entry name" value="Kelch motif"/>
    <property type="match status" value="1"/>
</dbReference>
<dbReference type="EMBL" id="CP036433">
    <property type="protein sequence ID" value="QDU96478.1"/>
    <property type="molecule type" value="Genomic_DNA"/>
</dbReference>
<keyword evidence="5" id="KW-1185">Reference proteome</keyword>
<evidence type="ECO:0000256" key="1">
    <source>
        <dbReference type="ARBA" id="ARBA00022441"/>
    </source>
</evidence>
<dbReference type="EC" id="5.1.3.24" evidence="4"/>
<evidence type="ECO:0000313" key="5">
    <source>
        <dbReference type="Proteomes" id="UP000317648"/>
    </source>
</evidence>
<proteinExistence type="predicted"/>
<dbReference type="InterPro" id="IPR006652">
    <property type="entry name" value="Kelch_1"/>
</dbReference>
<sequence precursor="true">MMSRRLVWSGVLLAMLIAPQIAHAHFLWLVGDSPSNPTGVKVYFSEGPEADDPDLLDRVVAAECWVGSGRGGPSQVELKKGEESLVGSLDANKDNTTVFLRHTYGVITRGGKPFLLHYYGKAYTTPLPGNWNMVNDQERLPLEVSASPAGEETRFKVTFNGKPAAGAALTIDGPGMKETEGVADEQGVFRCALPETGLFAIRAKLVEQEKGEHEGAAYEEVRHYSTLTLRRAPSVLKPLAAKLPELPQGTTSMGAAVAGDVLFVYGGNYGSAHEYSNEDQSGDLWKLDLKKAGKWEKVSQGPRLQGLAMVEHQGLLYRVGGFTAMNAEGEKQNLQSQASFARFDPKSGEWTDLPDLPRGRSSHDAAVVGDTLYVVGGWTLQGDKDSAWHDTALAFDLSAKDAQWKEIANPPFKRRAIALAASNGKLVCIGGMREDGGPTRETSIYDPASDSWTAGPLLQGGGLEGFGASAFATQDGLYVTTISGSIQRLSDDGKTWEYVGQVKYPRFFHRMVPYQDQLVIVGGASMTAGGKVEDVELLGR</sequence>
<keyword evidence="3" id="KW-0732">Signal</keyword>
<name>A0A518DXB0_9BACT</name>
<dbReference type="SUPFAM" id="SSF50965">
    <property type="entry name" value="Galactose oxidase, central domain"/>
    <property type="match status" value="1"/>
</dbReference>
<evidence type="ECO:0000256" key="3">
    <source>
        <dbReference type="SAM" id="SignalP"/>
    </source>
</evidence>
<dbReference type="InterPro" id="IPR011043">
    <property type="entry name" value="Gal_Oxase/kelch_b-propeller"/>
</dbReference>
<accession>A0A518DXB0</accession>
<evidence type="ECO:0000313" key="4">
    <source>
        <dbReference type="EMBL" id="QDU96478.1"/>
    </source>
</evidence>
<dbReference type="GO" id="GO:0016853">
    <property type="term" value="F:isomerase activity"/>
    <property type="evidence" value="ECO:0007669"/>
    <property type="project" value="UniProtKB-KW"/>
</dbReference>
<keyword evidence="2" id="KW-0677">Repeat</keyword>
<dbReference type="AlphaFoldDB" id="A0A518DXB0"/>
<feature type="signal peptide" evidence="3">
    <location>
        <begin position="1"/>
        <end position="24"/>
    </location>
</feature>
<dbReference type="Pfam" id="PF24681">
    <property type="entry name" value="Kelch_KLHDC2_KLHL20_DRC7"/>
    <property type="match status" value="1"/>
</dbReference>